<dbReference type="FunFam" id="3.90.79.10:FF:000019">
    <property type="entry name" value="Thiamin pyrophosphokinase, putative"/>
    <property type="match status" value="1"/>
</dbReference>
<dbReference type="Proteomes" id="UP000005220">
    <property type="component" value="Chromosome 5"/>
</dbReference>
<sequence>MVTVITGKSGKQILIRSKDDIDNSFSFLDVIERVDNLPEDYAISEEFKKNVYYLTTHTGVKIGFVCRFVVQEMKRVNFRLMEKMFTVDETQHEIRFTSDSFETRNEQIASLAHEMCQTSTIEGVKGWRNERYPVWVDKTPYVLVERAAAGILGIVTYGVHINGYLYDSVTGEIKFWVPRRSATKPTWPSLLDNTVAGGIGYPCGVYETVLKEASEEASLKKDMIEENVISTGVVTYLFYQGNTKLEKFNTENSFIVGEVEHTFDLFFPNGTIPTPNDNEVESFKLLTLQQVIDALQNNEFKPNCGLILVDFLIRHGYITAENEPNYIEIVCRMHRKLPFPLLS</sequence>
<dbReference type="OrthoDB" id="10261522at2759"/>
<name>H2AW45_KAZAF</name>
<evidence type="ECO:0000313" key="3">
    <source>
        <dbReference type="Proteomes" id="UP000005220"/>
    </source>
</evidence>
<dbReference type="GO" id="GO:0044715">
    <property type="term" value="F:8-oxo-dGDP phosphatase activity"/>
    <property type="evidence" value="ECO:0007669"/>
    <property type="project" value="EnsemblFungi"/>
</dbReference>
<dbReference type="PROSITE" id="PS51462">
    <property type="entry name" value="NUDIX"/>
    <property type="match status" value="1"/>
</dbReference>
<evidence type="ECO:0000259" key="1">
    <source>
        <dbReference type="PROSITE" id="PS51462"/>
    </source>
</evidence>
<organism evidence="2 3">
    <name type="scientific">Kazachstania africana (strain ATCC 22294 / BCRC 22015 / CBS 2517 / CECT 1963 / NBRC 1671 / NRRL Y-8276)</name>
    <name type="common">Yeast</name>
    <name type="synonym">Kluyveromyces africanus</name>
    <dbReference type="NCBI Taxonomy" id="1071382"/>
    <lineage>
        <taxon>Eukaryota</taxon>
        <taxon>Fungi</taxon>
        <taxon>Dikarya</taxon>
        <taxon>Ascomycota</taxon>
        <taxon>Saccharomycotina</taxon>
        <taxon>Saccharomycetes</taxon>
        <taxon>Saccharomycetales</taxon>
        <taxon>Saccharomycetaceae</taxon>
        <taxon>Kazachstania</taxon>
    </lineage>
</organism>
<evidence type="ECO:0000313" key="2">
    <source>
        <dbReference type="EMBL" id="CCF58595.1"/>
    </source>
</evidence>
<reference evidence="2 3" key="1">
    <citation type="journal article" date="2011" name="Proc. Natl. Acad. Sci. U.S.A.">
        <title>Evolutionary erosion of yeast sex chromosomes by mating-type switching accidents.</title>
        <authorList>
            <person name="Gordon J.L."/>
            <person name="Armisen D."/>
            <person name="Proux-Wera E."/>
            <person name="Oheigeartaigh S.S."/>
            <person name="Byrne K.P."/>
            <person name="Wolfe K.H."/>
        </authorList>
    </citation>
    <scope>NUCLEOTIDE SEQUENCE [LARGE SCALE GENOMIC DNA]</scope>
    <source>
        <strain evidence="3">ATCC 22294 / BCRC 22015 / CBS 2517 / CECT 1963 / NBRC 1671 / NRRL Y-8276</strain>
    </source>
</reference>
<dbReference type="SUPFAM" id="SSF55811">
    <property type="entry name" value="Nudix"/>
    <property type="match status" value="1"/>
</dbReference>
<dbReference type="FunCoup" id="H2AW45">
    <property type="interactions" value="75"/>
</dbReference>
<dbReference type="GeneID" id="13884042"/>
<dbReference type="HOGENOM" id="CLU_048013_0_1_1"/>
<keyword evidence="3" id="KW-1185">Reference proteome</keyword>
<dbReference type="InterPro" id="IPR000086">
    <property type="entry name" value="NUDIX_hydrolase_dom"/>
</dbReference>
<dbReference type="EMBL" id="HE650825">
    <property type="protein sequence ID" value="CCF58595.1"/>
    <property type="molecule type" value="Genomic_DNA"/>
</dbReference>
<dbReference type="RefSeq" id="XP_003957730.1">
    <property type="nucleotide sequence ID" value="XM_003957681.1"/>
</dbReference>
<dbReference type="PANTHER" id="PTHR13622">
    <property type="entry name" value="THIAMIN PYROPHOSPHOKINASE"/>
    <property type="match status" value="1"/>
</dbReference>
<proteinExistence type="predicted"/>
<protein>
    <recommendedName>
        <fullName evidence="1">Nudix hydrolase domain-containing protein</fullName>
    </recommendedName>
</protein>
<feature type="domain" description="Nudix hydrolase" evidence="1">
    <location>
        <begin position="156"/>
        <end position="308"/>
    </location>
</feature>
<dbReference type="KEGG" id="kaf:KAFR_0E04450"/>
<dbReference type="STRING" id="1071382.H2AW45"/>
<dbReference type="InterPro" id="IPR031804">
    <property type="entry name" value="DUF4743"/>
</dbReference>
<dbReference type="Gene3D" id="3.90.79.10">
    <property type="entry name" value="Nucleoside Triphosphate Pyrophosphohydrolase"/>
    <property type="match status" value="1"/>
</dbReference>
<gene>
    <name evidence="2" type="primary">KAFR0E04450</name>
    <name evidence="2" type="ORF">KAFR_0E04450</name>
</gene>
<dbReference type="Pfam" id="PF15916">
    <property type="entry name" value="DUF4743"/>
    <property type="match status" value="1"/>
</dbReference>
<accession>H2AW45</accession>
<dbReference type="AlphaFoldDB" id="H2AW45"/>
<dbReference type="InterPro" id="IPR015797">
    <property type="entry name" value="NUDIX_hydrolase-like_dom_sf"/>
</dbReference>
<dbReference type="eggNOG" id="KOG4313">
    <property type="taxonomic scope" value="Eukaryota"/>
</dbReference>
<dbReference type="PANTHER" id="PTHR13622:SF8">
    <property type="entry name" value="THIAMIN PYROPHOSPHOKINASE 1"/>
    <property type="match status" value="1"/>
</dbReference>
<dbReference type="InParanoid" id="H2AW45"/>
<dbReference type="CDD" id="cd03676">
    <property type="entry name" value="NUDIX_Tnr3_like"/>
    <property type="match status" value="1"/>
</dbReference>